<feature type="transmembrane region" description="Helical" evidence="12">
    <location>
        <begin position="1488"/>
        <end position="1507"/>
    </location>
</feature>
<evidence type="ECO:0000259" key="14">
    <source>
        <dbReference type="PROSITE" id="PS50008"/>
    </source>
</evidence>
<feature type="transmembrane region" description="Helical" evidence="12">
    <location>
        <begin position="1845"/>
        <end position="1863"/>
    </location>
</feature>
<evidence type="ECO:0000256" key="9">
    <source>
        <dbReference type="ARBA" id="ARBA00023136"/>
    </source>
</evidence>
<dbReference type="InterPro" id="IPR001192">
    <property type="entry name" value="PI-PLC_fam"/>
</dbReference>
<dbReference type="PROSITE" id="PS50007">
    <property type="entry name" value="PIPLC_X_DOMAIN"/>
    <property type="match status" value="1"/>
</dbReference>
<dbReference type="GO" id="GO:0005509">
    <property type="term" value="F:calcium ion binding"/>
    <property type="evidence" value="ECO:0007669"/>
    <property type="project" value="InterPro"/>
</dbReference>
<dbReference type="InterPro" id="IPR004841">
    <property type="entry name" value="AA-permease/SLC12A_dom"/>
</dbReference>
<name>A0A0W0F8X3_MONRR</name>
<evidence type="ECO:0000256" key="8">
    <source>
        <dbReference type="ARBA" id="ARBA00023098"/>
    </source>
</evidence>
<dbReference type="Gene3D" id="2.30.29.30">
    <property type="entry name" value="Pleckstrin-homology domain (PH domain)/Phosphotyrosine-binding domain (PTB)"/>
    <property type="match status" value="1"/>
</dbReference>
<dbReference type="EC" id="3.1.4.11" evidence="2"/>
<feature type="transmembrane region" description="Helical" evidence="12">
    <location>
        <begin position="1519"/>
        <end position="1539"/>
    </location>
</feature>
<feature type="transmembrane region" description="Helical" evidence="12">
    <location>
        <begin position="1640"/>
        <end position="1659"/>
    </location>
</feature>
<dbReference type="InterPro" id="IPR017946">
    <property type="entry name" value="PLC-like_Pdiesterase_TIM-brl"/>
</dbReference>
<dbReference type="EMBL" id="LATX01002206">
    <property type="protein sequence ID" value="KTB32705.1"/>
    <property type="molecule type" value="Genomic_DNA"/>
</dbReference>
<evidence type="ECO:0000259" key="13">
    <source>
        <dbReference type="PROSITE" id="PS50004"/>
    </source>
</evidence>
<dbReference type="InterPro" id="IPR001711">
    <property type="entry name" value="PLipase_C_Pinositol-sp_Y"/>
</dbReference>
<dbReference type="GO" id="GO:0016020">
    <property type="term" value="C:membrane"/>
    <property type="evidence" value="ECO:0007669"/>
    <property type="project" value="UniProtKB-SubCell"/>
</dbReference>
<dbReference type="InterPro" id="IPR002048">
    <property type="entry name" value="EF_hand_dom"/>
</dbReference>
<dbReference type="Gene3D" id="1.10.238.10">
    <property type="entry name" value="EF-hand"/>
    <property type="match status" value="1"/>
</dbReference>
<keyword evidence="10" id="KW-0807">Transducer</keyword>
<dbReference type="Gene3D" id="1.20.1740.10">
    <property type="entry name" value="Amino acid/polyamine transporter I"/>
    <property type="match status" value="1"/>
</dbReference>
<keyword evidence="3" id="KW-0813">Transport</keyword>
<dbReference type="GO" id="GO:0016042">
    <property type="term" value="P:lipid catabolic process"/>
    <property type="evidence" value="ECO:0007669"/>
    <property type="project" value="UniProtKB-KW"/>
</dbReference>
<feature type="region of interest" description="Disordered" evidence="11">
    <location>
        <begin position="688"/>
        <end position="725"/>
    </location>
</feature>
<accession>A0A0W0F8X3</accession>
<dbReference type="InterPro" id="IPR000008">
    <property type="entry name" value="C2_dom"/>
</dbReference>
<dbReference type="PROSITE" id="PS50004">
    <property type="entry name" value="C2"/>
    <property type="match status" value="1"/>
</dbReference>
<feature type="transmembrane region" description="Helical" evidence="12">
    <location>
        <begin position="1408"/>
        <end position="1430"/>
    </location>
</feature>
<gene>
    <name evidence="16" type="ORF">WG66_14693</name>
</gene>
<comment type="subcellular location">
    <subcellularLocation>
        <location evidence="1">Membrane</location>
        <topology evidence="1">Multi-pass membrane protein</topology>
    </subcellularLocation>
</comment>
<feature type="compositionally biased region" description="Basic and acidic residues" evidence="11">
    <location>
        <begin position="1034"/>
        <end position="1053"/>
    </location>
</feature>
<dbReference type="PANTHER" id="PTHR43341:SF20">
    <property type="entry name" value="AAT FAMILY AMINO ACID TRANSPORTER"/>
    <property type="match status" value="1"/>
</dbReference>
<feature type="region of interest" description="Disordered" evidence="11">
    <location>
        <begin position="596"/>
        <end position="647"/>
    </location>
</feature>
<dbReference type="Pfam" id="PF00387">
    <property type="entry name" value="PI-PLC-Y"/>
    <property type="match status" value="1"/>
</dbReference>
<dbReference type="SUPFAM" id="SSF47473">
    <property type="entry name" value="EF-hand"/>
    <property type="match status" value="1"/>
</dbReference>
<feature type="domain" description="PI-PLC Y-box" evidence="14">
    <location>
        <begin position="1059"/>
        <end position="1176"/>
    </location>
</feature>
<feature type="compositionally biased region" description="Basic and acidic residues" evidence="11">
    <location>
        <begin position="11"/>
        <end position="23"/>
    </location>
</feature>
<dbReference type="Proteomes" id="UP000054988">
    <property type="component" value="Unassembled WGS sequence"/>
</dbReference>
<proteinExistence type="predicted"/>
<feature type="transmembrane region" description="Helical" evidence="12">
    <location>
        <begin position="1437"/>
        <end position="1455"/>
    </location>
</feature>
<feature type="region of interest" description="Disordered" evidence="11">
    <location>
        <begin position="1233"/>
        <end position="1276"/>
    </location>
</feature>
<dbReference type="FunFam" id="1.20.1740.10:FF:000006">
    <property type="entry name" value="General amino acid permease"/>
    <property type="match status" value="1"/>
</dbReference>
<evidence type="ECO:0000256" key="11">
    <source>
        <dbReference type="SAM" id="MobiDB-lite"/>
    </source>
</evidence>
<dbReference type="Gene3D" id="2.60.40.150">
    <property type="entry name" value="C2 domain"/>
    <property type="match status" value="1"/>
</dbReference>
<feature type="domain" description="C2" evidence="13">
    <location>
        <begin position="1171"/>
        <end position="1353"/>
    </location>
</feature>
<feature type="region of interest" description="Disordered" evidence="11">
    <location>
        <begin position="1"/>
        <end position="41"/>
    </location>
</feature>
<reference evidence="16 17" key="1">
    <citation type="submission" date="2015-12" db="EMBL/GenBank/DDBJ databases">
        <title>Draft genome sequence of Moniliophthora roreri, the causal agent of frosty pod rot of cacao.</title>
        <authorList>
            <person name="Aime M.C."/>
            <person name="Diaz-Valderrama J.R."/>
            <person name="Kijpornyongpan T."/>
            <person name="Phillips-Mora W."/>
        </authorList>
    </citation>
    <scope>NUCLEOTIDE SEQUENCE [LARGE SCALE GENOMIC DNA]</scope>
    <source>
        <strain evidence="16 17">MCA 2952</strain>
    </source>
</reference>
<evidence type="ECO:0000256" key="3">
    <source>
        <dbReference type="ARBA" id="ARBA00022448"/>
    </source>
</evidence>
<evidence type="ECO:0000256" key="10">
    <source>
        <dbReference type="ARBA" id="ARBA00023224"/>
    </source>
</evidence>
<feature type="region of interest" description="Disordered" evidence="11">
    <location>
        <begin position="988"/>
        <end position="1053"/>
    </location>
</feature>
<sequence>MHIPVSIPGGSKDKPASGGERSRTSSLTNGSGSTRHRGGRFKLRRAANLLTTSGQPIAVVRDVVPRHEVQQSDPAGGMDIPLEETEDIVYSYGPPPANSPGALLRRHSINFGKTIRKKWKSVREGLGAGKRSLSIPVTHANTFESSAAVDEDATVPRRQNWVRRTSLQLSRWNSTSSSTPATPKKGRHTRSISEVVPLTHANADPPTLKRLGTLDVVQQSPISEFPLSALPLSPCSDMPSPPTDPNPTSEETIAALAANKVPVSSDSDVVVPQLLQQGTALTKISAKKERHSLFVFRIDPDQGHIVWESKVHKFSGLFPILLILAVSLICAPVPIESIKEIRTGASASIHLTQFNISQSYLPLWLTLIYILPSNTSSLPLSSRPLSLLQNKNSSGTTYKTLHLLAPSLAIHSLWEKTLRAMLAVRLSLTTAFGGLNRDREMEGIRQEMWERSYFMGADIVRDEKLVFGEIGRLCWRLNVRMGEVELRRLFNQADIHSRGYLDFEDFKRFVKLLKARPELDRLYKKMTAKEGGGQGLFTFEVFLKFIKEKQKSTLSEARLRDIFQRHSEPLPSPVSTPPVEELPIITIDRTYSASTSSPATMASALPTPPPSTSPSPSARLAALPQASPTSKLSMLPNEQAELEDTRPRVMSPEAFASFLMSSDNPALMESPPVDADPSLIQRLGLKIPHHLHPPHPHYQHAKEGSHSHKDRDGESAQPKPLSEISHDMTHPLSEYYISSSHNTYLVGHQLVGVSTIEGYVRALLSGCRSVEVDIYDSDTGPQIFHGLTLTSKVSLREVCEAIMTYGFVASEYPIIISAEVHLGVLGQSQMVAIMRDVFGERLVTREREMAKLKAADKGKGKRDVTTQTVEEDGINIDLEAMVAWKIEQLPSPGELKGRILLKAKNLLLVHQKESSPQVPPMATTAYGSPPPAAVAMDTSTSSTSDTDGVVFSTIARKMRRSSTGAKKESDGGIVGDFEQSLQKARGVMQRVKSVRRTSAQAVPGATSVSTSGSNVSSGTPPSPSTPKFLSRHPSSRDSDRQKPSEKSKGKDKVKMSPDLLPLLVYTVGVKCRGINKKEYYNPEEMFSLSEKAANKMLKGGSTMVDLIKHTRGKLVRIYPKGIRVSSSNYEPHRYWSAGCQLVALNWQTFDTGFMINHAMFQRNGRCGYVLKPLALRMAHKEILSKRKEHYLDVAIISAQQLPRPKDATGREILDKAIVDPYVEVTIHVPDWTHSSSTPSLNSDEGSTPNGGVGDVPVPRIVRSSSTSTRPSSATSAQTISYRTSVVKNNGFNPVWEEKLRIPFTCVGDMKDLIFVRFAIRQVDREDEEPLAVFCASMGCLQPGLVPARVTIPLSPSHPPSNIPIIMNEKDVESKQHSANASDLESPDRLSMQDGQHVKLARELKNRHVAMISIGGVIGTGLFLGTATALANGGPIGLLLGYMIVGSICWSVMISLGEMVAYLPIPGGHIKLAERFVDPALSFAMGWNYWYNWTILLPTELSAAAILVEYWTKSDKLNPLWISICLIVVVVINMFGAGAYGEAEFIFASIKVITIVGLIILGIVLDLGGGPNRDRIGFRYWLNPGPFVQYNGISGSKGQFLGWWAVMTQAAFSFIGTEIVAIAAGEAKNPRRNIPRAIKRVYIRILLFYIGGTFIIGLLVPSDEQKLGLGTTAGASPFVIAIQNAGIGGLPSVINAALLTSAWSAASSDLYTSSRALYGLATAGNAPKVFLRTTKKGLPWVSIVFCSLFSGLAYMVVSSGAGTVFLWFQNMTSVAGLMTWFGISVTYIRFYSGLKTQGFHRSKMPYASKLNPFAAWYAGSMCLIICILSGWKVFLKDQWATDTFVTNYLPLFLFPLMYLGFKFWKKTTIVHSKDMDFISNIAEIEADCFDEPPPRNAIEKFWAWLFRDLDVIDIMWIGANFMAEWRLYGTS</sequence>
<keyword evidence="8" id="KW-0443">Lipid metabolism</keyword>
<feature type="transmembrane region" description="Helical" evidence="12">
    <location>
        <begin position="1812"/>
        <end position="1833"/>
    </location>
</feature>
<keyword evidence="5" id="KW-0442">Lipid degradation</keyword>
<feature type="compositionally biased region" description="Basic residues" evidence="11">
    <location>
        <begin position="688"/>
        <end position="699"/>
    </location>
</feature>
<feature type="transmembrane region" description="Helical" evidence="12">
    <location>
        <begin position="1545"/>
        <end position="1564"/>
    </location>
</feature>
<evidence type="ECO:0000313" key="16">
    <source>
        <dbReference type="EMBL" id="KTB32705.1"/>
    </source>
</evidence>
<dbReference type="CDD" id="cd00275">
    <property type="entry name" value="C2_PLC_like"/>
    <property type="match status" value="1"/>
</dbReference>
<dbReference type="PRINTS" id="PR00390">
    <property type="entry name" value="PHPHLIPASEC"/>
</dbReference>
<dbReference type="Gene3D" id="3.20.20.190">
    <property type="entry name" value="Phosphatidylinositol (PI) phosphodiesterase"/>
    <property type="match status" value="1"/>
</dbReference>
<dbReference type="InterPro" id="IPR035892">
    <property type="entry name" value="C2_domain_sf"/>
</dbReference>
<feature type="compositionally biased region" description="Polar residues" evidence="11">
    <location>
        <begin position="24"/>
        <end position="33"/>
    </location>
</feature>
<evidence type="ECO:0000256" key="1">
    <source>
        <dbReference type="ARBA" id="ARBA00004141"/>
    </source>
</evidence>
<dbReference type="GO" id="GO:0004435">
    <property type="term" value="F:phosphatidylinositol-4,5-bisphosphate phospholipase C activity"/>
    <property type="evidence" value="ECO:0007669"/>
    <property type="project" value="UniProtKB-EC"/>
</dbReference>
<feature type="domain" description="EF-hand" evidence="15">
    <location>
        <begin position="481"/>
        <end position="516"/>
    </location>
</feature>
<evidence type="ECO:0000256" key="12">
    <source>
        <dbReference type="SAM" id="Phobius"/>
    </source>
</evidence>
<dbReference type="PROSITE" id="PS00218">
    <property type="entry name" value="AMINO_ACID_PERMEASE_1"/>
    <property type="match status" value="1"/>
</dbReference>
<dbReference type="InterPro" id="IPR011993">
    <property type="entry name" value="PH-like_dom_sf"/>
</dbReference>
<feature type="transmembrane region" description="Helical" evidence="12">
    <location>
        <begin position="1679"/>
        <end position="1704"/>
    </location>
</feature>
<evidence type="ECO:0000313" key="17">
    <source>
        <dbReference type="Proteomes" id="UP000054988"/>
    </source>
</evidence>
<dbReference type="SMART" id="SM00149">
    <property type="entry name" value="PLCYc"/>
    <property type="match status" value="1"/>
</dbReference>
<dbReference type="InterPro" id="IPR000909">
    <property type="entry name" value="PLipase_C_PInositol-sp_X_dom"/>
</dbReference>
<dbReference type="InterPro" id="IPR050524">
    <property type="entry name" value="APC_YAT"/>
</dbReference>
<dbReference type="SMART" id="SM00239">
    <property type="entry name" value="C2"/>
    <property type="match status" value="1"/>
</dbReference>
<keyword evidence="7 12" id="KW-1133">Transmembrane helix</keyword>
<dbReference type="GO" id="GO:0015171">
    <property type="term" value="F:amino acid transmembrane transporter activity"/>
    <property type="evidence" value="ECO:0007669"/>
    <property type="project" value="TreeGrafter"/>
</dbReference>
<evidence type="ECO:0000256" key="5">
    <source>
        <dbReference type="ARBA" id="ARBA00022963"/>
    </source>
</evidence>
<evidence type="ECO:0000256" key="2">
    <source>
        <dbReference type="ARBA" id="ARBA00012368"/>
    </source>
</evidence>
<keyword evidence="4 12" id="KW-0812">Transmembrane</keyword>
<dbReference type="Pfam" id="PF00388">
    <property type="entry name" value="PI-PLC-X"/>
    <property type="match status" value="1"/>
</dbReference>
<dbReference type="SMART" id="SM00148">
    <property type="entry name" value="PLCXc"/>
    <property type="match status" value="1"/>
</dbReference>
<comment type="caution">
    <text evidence="16">The sequence shown here is derived from an EMBL/GenBank/DDBJ whole genome shotgun (WGS) entry which is preliminary data.</text>
</comment>
<evidence type="ECO:0000256" key="7">
    <source>
        <dbReference type="ARBA" id="ARBA00022989"/>
    </source>
</evidence>
<dbReference type="PANTHER" id="PTHR43341">
    <property type="entry name" value="AMINO ACID PERMEASE"/>
    <property type="match status" value="1"/>
</dbReference>
<dbReference type="PROSITE" id="PS50222">
    <property type="entry name" value="EF_HAND_2"/>
    <property type="match status" value="1"/>
</dbReference>
<keyword evidence="6" id="KW-0029">Amino-acid transport</keyword>
<evidence type="ECO:0000256" key="6">
    <source>
        <dbReference type="ARBA" id="ARBA00022970"/>
    </source>
</evidence>
<feature type="compositionally biased region" description="Low complexity" evidence="11">
    <location>
        <begin position="596"/>
        <end position="605"/>
    </location>
</feature>
<organism evidence="16 17">
    <name type="scientific">Moniliophthora roreri</name>
    <name type="common">Frosty pod rot fungus</name>
    <name type="synonym">Monilia roreri</name>
    <dbReference type="NCBI Taxonomy" id="221103"/>
    <lineage>
        <taxon>Eukaryota</taxon>
        <taxon>Fungi</taxon>
        <taxon>Dikarya</taxon>
        <taxon>Basidiomycota</taxon>
        <taxon>Agaricomycotina</taxon>
        <taxon>Agaricomycetes</taxon>
        <taxon>Agaricomycetidae</taxon>
        <taxon>Agaricales</taxon>
        <taxon>Marasmiineae</taxon>
        <taxon>Marasmiaceae</taxon>
        <taxon>Moniliophthora</taxon>
    </lineage>
</organism>
<evidence type="ECO:0000259" key="15">
    <source>
        <dbReference type="PROSITE" id="PS50222"/>
    </source>
</evidence>
<feature type="compositionally biased region" description="Low complexity" evidence="11">
    <location>
        <begin position="1255"/>
        <end position="1275"/>
    </location>
</feature>
<dbReference type="Pfam" id="PF00324">
    <property type="entry name" value="AA_permease"/>
    <property type="match status" value="1"/>
</dbReference>
<dbReference type="PROSITE" id="PS50008">
    <property type="entry name" value="PIPLC_Y_DOMAIN"/>
    <property type="match status" value="1"/>
</dbReference>
<dbReference type="SUPFAM" id="SSF49562">
    <property type="entry name" value="C2 domain (Calcium/lipid-binding domain, CaLB)"/>
    <property type="match status" value="1"/>
</dbReference>
<feature type="transmembrane region" description="Helical" evidence="12">
    <location>
        <begin position="1737"/>
        <end position="1767"/>
    </location>
</feature>
<feature type="compositionally biased region" description="Low complexity" evidence="11">
    <location>
        <begin position="614"/>
        <end position="628"/>
    </location>
</feature>
<evidence type="ECO:0000256" key="4">
    <source>
        <dbReference type="ARBA" id="ARBA00022692"/>
    </source>
</evidence>
<keyword evidence="9 12" id="KW-0472">Membrane</keyword>
<dbReference type="SUPFAM" id="SSF51695">
    <property type="entry name" value="PLC-like phosphodiesterases"/>
    <property type="match status" value="1"/>
</dbReference>
<dbReference type="GO" id="GO:0035556">
    <property type="term" value="P:intracellular signal transduction"/>
    <property type="evidence" value="ECO:0007669"/>
    <property type="project" value="InterPro"/>
</dbReference>
<dbReference type="InterPro" id="IPR011992">
    <property type="entry name" value="EF-hand-dom_pair"/>
</dbReference>
<dbReference type="eggNOG" id="KOG0169">
    <property type="taxonomic scope" value="Eukaryota"/>
</dbReference>
<feature type="compositionally biased region" description="Basic and acidic residues" evidence="11">
    <location>
        <begin position="700"/>
        <end position="714"/>
    </location>
</feature>
<feature type="compositionally biased region" description="Polar residues" evidence="11">
    <location>
        <begin position="1233"/>
        <end position="1247"/>
    </location>
</feature>
<feature type="transmembrane region" description="Helical" evidence="12">
    <location>
        <begin position="1773"/>
        <end position="1791"/>
    </location>
</feature>
<feature type="compositionally biased region" description="Low complexity" evidence="11">
    <location>
        <begin position="1006"/>
        <end position="1019"/>
    </location>
</feature>
<protein>
    <recommendedName>
        <fullName evidence="2">phosphoinositide phospholipase C</fullName>
        <ecNumber evidence="2">3.1.4.11</ecNumber>
    </recommendedName>
</protein>
<dbReference type="InterPro" id="IPR004840">
    <property type="entry name" value="Amino_acid_permease_CS"/>
</dbReference>
<dbReference type="Pfam" id="PF00168">
    <property type="entry name" value="C2"/>
    <property type="match status" value="2"/>
</dbReference>